<name>A0A150WQ05_BDEBC</name>
<keyword evidence="4" id="KW-1185">Reference proteome</keyword>
<feature type="compositionally biased region" description="Basic and acidic residues" evidence="1">
    <location>
        <begin position="281"/>
        <end position="293"/>
    </location>
</feature>
<evidence type="ECO:0000313" key="3">
    <source>
        <dbReference type="EMBL" id="KYG66275.1"/>
    </source>
</evidence>
<dbReference type="Proteomes" id="UP000075320">
    <property type="component" value="Unassembled WGS sequence"/>
</dbReference>
<dbReference type="AlphaFoldDB" id="A0A150WQ05"/>
<sequence length="703" mass="73805">MKTHNHPLSFFKLARKLDETFNICKRKKSICRIQKEQLEASRVFEFYFSEDEVKIFFLSAILSGGIMISNFAQARVSVSDGTVYISVSGSDANSYGQDGSSAGRADVKLAYTDETKTSVRIFGTTWGEKFKDVVLPIKDIKSINVYAVGGDGARGLDGNSGRDGSDGRSGFWSGSSGSDGCPPSDGRDGDDGSDGENGTNGTDGGSGGDGGNGGRVAITTSADQSELMLLVSIDVSGGSGAYGGSGGRGGRGGQGGRGADGGRGGRNTCKDAEGKPVWGPDGRDGNRGRDGRSGSDGYSGSDGRNGSSGGSGSWSFNTESSAGVVSYKNRFKLEITSAVFTDDNENGILEPGERVYLTSLEVSNKGVMPSPAGQIIQLDFSNSETLYSPTTLKARVSEIAAGGKQVLNFKKGALPLQVPMKRELFGQKGTAKGRISINSIGWSRELESGMAIGWPVSLSATSSSLSGNFEVSSSVVNYKIKNVGARDIGARGYQPLYLQFAWNSKTIPAEDVLVKLADGTVIPLGEAVVIDTLTVPAKGELSVPVSLLVQNRKALSNGSGTLTASLRLRDSGSGNQDIVQATNLSVNQSLNISAIPWNQSLSFARARVQCQFPNLQLQDQPIAGIQIFKAAGSNQLQFKVSVPGSTSSSVSPLIVASASNMMTYFEKFRGAWTAEDAADFLNKFASPNSPKGHWNFKGCKASP</sequence>
<evidence type="ECO:0000256" key="1">
    <source>
        <dbReference type="SAM" id="MobiDB-lite"/>
    </source>
</evidence>
<feature type="region of interest" description="Disordered" evidence="1">
    <location>
        <begin position="154"/>
        <end position="217"/>
    </location>
</feature>
<protein>
    <recommendedName>
        <fullName evidence="2">DUF7932 domain-containing protein</fullName>
    </recommendedName>
</protein>
<reference evidence="3 4" key="1">
    <citation type="submission" date="2016-03" db="EMBL/GenBank/DDBJ databases">
        <authorList>
            <person name="Ploux O."/>
        </authorList>
    </citation>
    <scope>NUCLEOTIDE SEQUENCE [LARGE SCALE GENOMIC DNA]</scope>
    <source>
        <strain evidence="3 4">R0</strain>
    </source>
</reference>
<evidence type="ECO:0000259" key="2">
    <source>
        <dbReference type="Pfam" id="PF25560"/>
    </source>
</evidence>
<feature type="compositionally biased region" description="Low complexity" evidence="1">
    <location>
        <begin position="295"/>
        <end position="305"/>
    </location>
</feature>
<organism evidence="3 4">
    <name type="scientific">Bdellovibrio bacteriovorus</name>
    <dbReference type="NCBI Taxonomy" id="959"/>
    <lineage>
        <taxon>Bacteria</taxon>
        <taxon>Pseudomonadati</taxon>
        <taxon>Bdellovibrionota</taxon>
        <taxon>Bdellovibrionia</taxon>
        <taxon>Bdellovibrionales</taxon>
        <taxon>Pseudobdellovibrionaceae</taxon>
        <taxon>Bdellovibrio</taxon>
    </lineage>
</organism>
<feature type="compositionally biased region" description="Gly residues" evidence="1">
    <location>
        <begin position="238"/>
        <end position="265"/>
    </location>
</feature>
<dbReference type="InterPro" id="IPR057692">
    <property type="entry name" value="DUF7932"/>
</dbReference>
<feature type="compositionally biased region" description="Low complexity" evidence="1">
    <location>
        <begin position="168"/>
        <end position="184"/>
    </location>
</feature>
<evidence type="ECO:0000313" key="4">
    <source>
        <dbReference type="Proteomes" id="UP000075320"/>
    </source>
</evidence>
<feature type="compositionally biased region" description="Gly residues" evidence="1">
    <location>
        <begin position="201"/>
        <end position="214"/>
    </location>
</feature>
<dbReference type="EMBL" id="LUKE01000001">
    <property type="protein sequence ID" value="KYG66275.1"/>
    <property type="molecule type" value="Genomic_DNA"/>
</dbReference>
<gene>
    <name evidence="3" type="ORF">AZI86_04240</name>
</gene>
<comment type="caution">
    <text evidence="3">The sequence shown here is derived from an EMBL/GenBank/DDBJ whole genome shotgun (WGS) entry which is preliminary data.</text>
</comment>
<accession>A0A150WQ05</accession>
<dbReference type="Pfam" id="PF25560">
    <property type="entry name" value="DUF7932"/>
    <property type="match status" value="1"/>
</dbReference>
<feature type="domain" description="DUF7932" evidence="2">
    <location>
        <begin position="333"/>
        <end position="395"/>
    </location>
</feature>
<feature type="region of interest" description="Disordered" evidence="1">
    <location>
        <begin position="238"/>
        <end position="314"/>
    </location>
</feature>
<proteinExistence type="predicted"/>